<name>A0A6A4STU6_SCOMX</name>
<gene>
    <name evidence="1" type="ORF">F2P81_011407</name>
</gene>
<evidence type="ECO:0000313" key="2">
    <source>
        <dbReference type="Proteomes" id="UP000438429"/>
    </source>
</evidence>
<organism evidence="1 2">
    <name type="scientific">Scophthalmus maximus</name>
    <name type="common">Turbot</name>
    <name type="synonym">Psetta maxima</name>
    <dbReference type="NCBI Taxonomy" id="52904"/>
    <lineage>
        <taxon>Eukaryota</taxon>
        <taxon>Metazoa</taxon>
        <taxon>Chordata</taxon>
        <taxon>Craniata</taxon>
        <taxon>Vertebrata</taxon>
        <taxon>Euteleostomi</taxon>
        <taxon>Actinopterygii</taxon>
        <taxon>Neopterygii</taxon>
        <taxon>Teleostei</taxon>
        <taxon>Neoteleostei</taxon>
        <taxon>Acanthomorphata</taxon>
        <taxon>Carangaria</taxon>
        <taxon>Pleuronectiformes</taxon>
        <taxon>Pleuronectoidei</taxon>
        <taxon>Scophthalmidae</taxon>
        <taxon>Scophthalmus</taxon>
    </lineage>
</organism>
<evidence type="ECO:0000313" key="1">
    <source>
        <dbReference type="EMBL" id="KAF0036095.1"/>
    </source>
</evidence>
<reference evidence="1 2" key="1">
    <citation type="submission" date="2019-06" db="EMBL/GenBank/DDBJ databases">
        <title>Draft genomes of female and male turbot (Scophthalmus maximus).</title>
        <authorList>
            <person name="Xu H."/>
            <person name="Xu X.-W."/>
            <person name="Shao C."/>
            <person name="Chen S."/>
        </authorList>
    </citation>
    <scope>NUCLEOTIDE SEQUENCE [LARGE SCALE GENOMIC DNA]</scope>
    <source>
        <strain evidence="1">Ysfricsl-2016a</strain>
        <tissue evidence="1">Blood</tissue>
    </source>
</reference>
<dbReference type="Proteomes" id="UP000438429">
    <property type="component" value="Unassembled WGS sequence"/>
</dbReference>
<dbReference type="EMBL" id="VEVO01000010">
    <property type="protein sequence ID" value="KAF0036095.1"/>
    <property type="molecule type" value="Genomic_DNA"/>
</dbReference>
<comment type="caution">
    <text evidence="1">The sequence shown here is derived from an EMBL/GenBank/DDBJ whole genome shotgun (WGS) entry which is preliminary data.</text>
</comment>
<sequence>MVSSTEKGCSEEQLSGVYGKSLQCTGDTASPLNLVRCFRSDLQRCTVVPRTVTPDKHNGPGRGGKSLVCKRNHDAPILSLLYARYSSAS</sequence>
<proteinExistence type="predicted"/>
<protein>
    <submittedName>
        <fullName evidence="1">Uncharacterized protein</fullName>
    </submittedName>
</protein>
<dbReference type="AlphaFoldDB" id="A0A6A4STU6"/>
<accession>A0A6A4STU6</accession>